<evidence type="ECO:0008006" key="5">
    <source>
        <dbReference type="Google" id="ProtNLM"/>
    </source>
</evidence>
<evidence type="ECO:0000313" key="4">
    <source>
        <dbReference type="Proteomes" id="UP000747399"/>
    </source>
</evidence>
<accession>A0A8J4F3P4</accession>
<keyword evidence="2" id="KW-1133">Transmembrane helix</keyword>
<dbReference type="PANTHER" id="PTHR36742:SF1">
    <property type="entry name" value="MYOSIN-G HEAVY CHAIN-LIKE PROTEIN"/>
    <property type="match status" value="1"/>
</dbReference>
<evidence type="ECO:0000256" key="1">
    <source>
        <dbReference type="SAM" id="MobiDB-lite"/>
    </source>
</evidence>
<comment type="caution">
    <text evidence="3">The sequence shown here is derived from an EMBL/GenBank/DDBJ whole genome shotgun (WGS) entry which is preliminary data.</text>
</comment>
<evidence type="ECO:0000256" key="2">
    <source>
        <dbReference type="SAM" id="Phobius"/>
    </source>
</evidence>
<proteinExistence type="predicted"/>
<keyword evidence="2" id="KW-0472">Membrane</keyword>
<dbReference type="GO" id="GO:0009507">
    <property type="term" value="C:chloroplast"/>
    <property type="evidence" value="ECO:0007669"/>
    <property type="project" value="TreeGrafter"/>
</dbReference>
<dbReference type="EMBL" id="BNCO01000020">
    <property type="protein sequence ID" value="GIL55175.1"/>
    <property type="molecule type" value="Genomic_DNA"/>
</dbReference>
<reference evidence="3" key="1">
    <citation type="journal article" date="2021" name="Proc. Natl. Acad. Sci. U.S.A.">
        <title>Three genomes in the algal genus Volvox reveal the fate of a haploid sex-determining region after a transition to homothallism.</title>
        <authorList>
            <person name="Yamamoto K."/>
            <person name="Hamaji T."/>
            <person name="Kawai-Toyooka H."/>
            <person name="Matsuzaki R."/>
            <person name="Takahashi F."/>
            <person name="Nishimura Y."/>
            <person name="Kawachi M."/>
            <person name="Noguchi H."/>
            <person name="Minakuchi Y."/>
            <person name="Umen J.G."/>
            <person name="Toyoda A."/>
            <person name="Nozaki H."/>
        </authorList>
    </citation>
    <scope>NUCLEOTIDE SEQUENCE</scope>
    <source>
        <strain evidence="3">NIES-3780</strain>
    </source>
</reference>
<dbReference type="AlphaFoldDB" id="A0A8J4F3P4"/>
<feature type="compositionally biased region" description="Low complexity" evidence="1">
    <location>
        <begin position="195"/>
        <end position="208"/>
    </location>
</feature>
<organism evidence="3 4">
    <name type="scientific">Volvox africanus</name>
    <dbReference type="NCBI Taxonomy" id="51714"/>
    <lineage>
        <taxon>Eukaryota</taxon>
        <taxon>Viridiplantae</taxon>
        <taxon>Chlorophyta</taxon>
        <taxon>core chlorophytes</taxon>
        <taxon>Chlorophyceae</taxon>
        <taxon>CS clade</taxon>
        <taxon>Chlamydomonadales</taxon>
        <taxon>Volvocaceae</taxon>
        <taxon>Volvox</taxon>
    </lineage>
</organism>
<keyword evidence="2" id="KW-0812">Transmembrane</keyword>
<dbReference type="Proteomes" id="UP000747399">
    <property type="component" value="Unassembled WGS sequence"/>
</dbReference>
<feature type="transmembrane region" description="Helical" evidence="2">
    <location>
        <begin position="293"/>
        <end position="315"/>
    </location>
</feature>
<keyword evidence="4" id="KW-1185">Reference proteome</keyword>
<evidence type="ECO:0000313" key="3">
    <source>
        <dbReference type="EMBL" id="GIL55175.1"/>
    </source>
</evidence>
<protein>
    <recommendedName>
        <fullName evidence="5">PDZ domain-containing protein</fullName>
    </recommendedName>
</protein>
<name>A0A8J4F3P4_9CHLO</name>
<feature type="region of interest" description="Disordered" evidence="1">
    <location>
        <begin position="180"/>
        <end position="220"/>
    </location>
</feature>
<sequence>MLRRHEPWSACGLHGHVANYSLRPIMIGKGRSQSLLLRRGEPSKLVVLSASDQQATSVGTALTSSKPPAETAGKFEITLRGVEALQSVRLGLVPMGKGQAVVVTEVAEGSAAEQLGVRRGQKLNALSDPMRYGTMWNLEDRPSLKFVVDTFKMRRSSPIDLEFEPMMSAADMDAIFGSTTASRTRDGSGDEAGEEGSTAAGGTAAASGGDSGSGSRALDMSPDNALGSLSSIDQMLGSGSGSGSDAENETIGERLAAKYAAQQRARIAVNEVQKRIDRRKAYMEIDEQRDDTGLLLGLAAAFLLPALIILVIAYFTGYLDRLYLTALTLR</sequence>
<gene>
    <name evidence="3" type="ORF">Vafri_10777</name>
</gene>
<dbReference type="PANTHER" id="PTHR36742">
    <property type="entry name" value="MYOSIN-G HEAVY CHAIN-LIKE PROTEIN"/>
    <property type="match status" value="1"/>
</dbReference>